<dbReference type="InterPro" id="IPR038656">
    <property type="entry name" value="Peptidase_G1_sf"/>
</dbReference>
<dbReference type="AlphaFoldDB" id="A0A8T9BSC9"/>
<dbReference type="Proteomes" id="UP000469558">
    <property type="component" value="Unassembled WGS sequence"/>
</dbReference>
<dbReference type="Pfam" id="PF01828">
    <property type="entry name" value="Peptidase_A4"/>
    <property type="match status" value="1"/>
</dbReference>
<dbReference type="Gene3D" id="2.60.120.700">
    <property type="entry name" value="Peptidase G1"/>
    <property type="match status" value="1"/>
</dbReference>
<evidence type="ECO:0000313" key="1">
    <source>
        <dbReference type="EMBL" id="TVY54062.1"/>
    </source>
</evidence>
<dbReference type="PROSITE" id="PS00387">
    <property type="entry name" value="PPASE"/>
    <property type="match status" value="1"/>
</dbReference>
<sequence>MKTYSFFPVADFGSVTFTDASATSDGDEVDVTGASIIDLETSAGKALTSCSASGSTV</sequence>
<dbReference type="InterPro" id="IPR000250">
    <property type="entry name" value="Peptidase_G1"/>
</dbReference>
<evidence type="ECO:0000313" key="2">
    <source>
        <dbReference type="Proteomes" id="UP000469558"/>
    </source>
</evidence>
<keyword evidence="2" id="KW-1185">Reference proteome</keyword>
<dbReference type="GO" id="GO:0070007">
    <property type="term" value="F:glutamic-type endopeptidase activity"/>
    <property type="evidence" value="ECO:0007669"/>
    <property type="project" value="InterPro"/>
</dbReference>
<proteinExistence type="predicted"/>
<dbReference type="SUPFAM" id="SSF49899">
    <property type="entry name" value="Concanavalin A-like lectins/glucanases"/>
    <property type="match status" value="1"/>
</dbReference>
<dbReference type="GO" id="GO:0006508">
    <property type="term" value="P:proteolysis"/>
    <property type="evidence" value="ECO:0007669"/>
    <property type="project" value="InterPro"/>
</dbReference>
<comment type="caution">
    <text evidence="1">The sequence shown here is derived from an EMBL/GenBank/DDBJ whole genome shotgun (WGS) entry which is preliminary data.</text>
</comment>
<gene>
    <name evidence="1" type="ORF">LSUE1_G009510</name>
</gene>
<name>A0A8T9BSC9_9HELO</name>
<organism evidence="1 2">
    <name type="scientific">Lachnellula suecica</name>
    <dbReference type="NCBI Taxonomy" id="602035"/>
    <lineage>
        <taxon>Eukaryota</taxon>
        <taxon>Fungi</taxon>
        <taxon>Dikarya</taxon>
        <taxon>Ascomycota</taxon>
        <taxon>Pezizomycotina</taxon>
        <taxon>Leotiomycetes</taxon>
        <taxon>Helotiales</taxon>
        <taxon>Lachnaceae</taxon>
        <taxon>Lachnellula</taxon>
    </lineage>
</organism>
<feature type="non-terminal residue" evidence="1">
    <location>
        <position position="57"/>
    </location>
</feature>
<accession>A0A8T9BSC9</accession>
<protein>
    <submittedName>
        <fullName evidence="1">Uncharacterized protein</fullName>
    </submittedName>
</protein>
<dbReference type="EMBL" id="QGMK01003139">
    <property type="protein sequence ID" value="TVY54062.1"/>
    <property type="molecule type" value="Genomic_DNA"/>
</dbReference>
<dbReference type="InterPro" id="IPR013320">
    <property type="entry name" value="ConA-like_dom_sf"/>
</dbReference>
<reference evidence="1 2" key="1">
    <citation type="submission" date="2018-05" db="EMBL/GenBank/DDBJ databases">
        <title>Genome sequencing and assembly of the regulated plant pathogen Lachnellula willkommii and related sister species for the development of diagnostic species identification markers.</title>
        <authorList>
            <person name="Giroux E."/>
            <person name="Bilodeau G."/>
        </authorList>
    </citation>
    <scope>NUCLEOTIDE SEQUENCE [LARGE SCALE GENOMIC DNA]</scope>
    <source>
        <strain evidence="1 2">CBS 268.59</strain>
    </source>
</reference>